<evidence type="ECO:0000313" key="3">
    <source>
        <dbReference type="Proteomes" id="UP000239480"/>
    </source>
</evidence>
<dbReference type="AlphaFoldDB" id="A0A2T0RGE2"/>
<dbReference type="Proteomes" id="UP000239480">
    <property type="component" value="Unassembled WGS sequence"/>
</dbReference>
<feature type="chain" id="PRO_5015636225" evidence="1">
    <location>
        <begin position="25"/>
        <end position="101"/>
    </location>
</feature>
<gene>
    <name evidence="2" type="ORF">CLV78_1142</name>
</gene>
<name>A0A2T0RGE2_9RHOB</name>
<proteinExistence type="predicted"/>
<organism evidence="2 3">
    <name type="scientific">Aliiruegeria haliotis</name>
    <dbReference type="NCBI Taxonomy" id="1280846"/>
    <lineage>
        <taxon>Bacteria</taxon>
        <taxon>Pseudomonadati</taxon>
        <taxon>Pseudomonadota</taxon>
        <taxon>Alphaproteobacteria</taxon>
        <taxon>Rhodobacterales</taxon>
        <taxon>Roseobacteraceae</taxon>
        <taxon>Aliiruegeria</taxon>
    </lineage>
</organism>
<sequence length="101" mass="10891">MMDRQRFSVLAGVLGALMATTSTAQDRTPIEDFIQNGFPLELAQEALSADLPHLLSGGDTAVYFNFDASEFLPTAVLPRRVPTMALGEHPMPETGGIKVET</sequence>
<accession>A0A2T0RGE2</accession>
<feature type="signal peptide" evidence="1">
    <location>
        <begin position="1"/>
        <end position="24"/>
    </location>
</feature>
<keyword evidence="1" id="KW-0732">Signal</keyword>
<comment type="caution">
    <text evidence="2">The sequence shown here is derived from an EMBL/GenBank/DDBJ whole genome shotgun (WGS) entry which is preliminary data.</text>
</comment>
<evidence type="ECO:0000256" key="1">
    <source>
        <dbReference type="SAM" id="SignalP"/>
    </source>
</evidence>
<protein>
    <submittedName>
        <fullName evidence="2">Uncharacterized protein</fullName>
    </submittedName>
</protein>
<reference evidence="2 3" key="1">
    <citation type="submission" date="2018-03" db="EMBL/GenBank/DDBJ databases">
        <title>Genomic Encyclopedia of Archaeal and Bacterial Type Strains, Phase II (KMG-II): from individual species to whole genera.</title>
        <authorList>
            <person name="Goeker M."/>
        </authorList>
    </citation>
    <scope>NUCLEOTIDE SEQUENCE [LARGE SCALE GENOMIC DNA]</scope>
    <source>
        <strain evidence="2 3">DSM 29328</strain>
    </source>
</reference>
<dbReference type="EMBL" id="PVTD01000014">
    <property type="protein sequence ID" value="PRY20217.1"/>
    <property type="molecule type" value="Genomic_DNA"/>
</dbReference>
<keyword evidence="3" id="KW-1185">Reference proteome</keyword>
<evidence type="ECO:0000313" key="2">
    <source>
        <dbReference type="EMBL" id="PRY20217.1"/>
    </source>
</evidence>